<comment type="caution">
    <text evidence="2">The sequence shown here is derived from an EMBL/GenBank/DDBJ whole genome shotgun (WGS) entry which is preliminary data.</text>
</comment>
<gene>
    <name evidence="2" type="ORF">V7S43_004077</name>
</gene>
<keyword evidence="1" id="KW-1133">Transmembrane helix</keyword>
<evidence type="ECO:0000313" key="3">
    <source>
        <dbReference type="Proteomes" id="UP001632037"/>
    </source>
</evidence>
<evidence type="ECO:0000313" key="2">
    <source>
        <dbReference type="EMBL" id="KAL3670892.1"/>
    </source>
</evidence>
<dbReference type="AlphaFoldDB" id="A0ABD3FVE1"/>
<name>A0ABD3FVE1_9STRA</name>
<feature type="transmembrane region" description="Helical" evidence="1">
    <location>
        <begin position="110"/>
        <end position="134"/>
    </location>
</feature>
<keyword evidence="1" id="KW-0472">Membrane</keyword>
<feature type="transmembrane region" description="Helical" evidence="1">
    <location>
        <begin position="48"/>
        <end position="81"/>
    </location>
</feature>
<protein>
    <submittedName>
        <fullName evidence="2">Uncharacterized protein</fullName>
    </submittedName>
</protein>
<organism evidence="2 3">
    <name type="scientific">Phytophthora oleae</name>
    <dbReference type="NCBI Taxonomy" id="2107226"/>
    <lineage>
        <taxon>Eukaryota</taxon>
        <taxon>Sar</taxon>
        <taxon>Stramenopiles</taxon>
        <taxon>Oomycota</taxon>
        <taxon>Peronosporomycetes</taxon>
        <taxon>Peronosporales</taxon>
        <taxon>Peronosporaceae</taxon>
        <taxon>Phytophthora</taxon>
    </lineage>
</organism>
<dbReference type="EMBL" id="JBIMZQ010000006">
    <property type="protein sequence ID" value="KAL3670892.1"/>
    <property type="molecule type" value="Genomic_DNA"/>
</dbReference>
<proteinExistence type="predicted"/>
<keyword evidence="3" id="KW-1185">Reference proteome</keyword>
<keyword evidence="1" id="KW-0812">Transmembrane</keyword>
<dbReference type="Proteomes" id="UP001632037">
    <property type="component" value="Unassembled WGS sequence"/>
</dbReference>
<evidence type="ECO:0000256" key="1">
    <source>
        <dbReference type="SAM" id="Phobius"/>
    </source>
</evidence>
<accession>A0ABD3FVE1</accession>
<sequence>MKAWSIRTQIDLGTERPKAKNQILPAGPTIKHLEKQSRRGLRRSAQKLSFAQAFGASGVPMLFILVVCVVWTVWLVFVGLAPNLAANFLMDTGEYDKGQFWLIDDPNPTMTLVGAVGLIIVAVCYTLVLLRMLLWREN</sequence>
<reference evidence="2 3" key="1">
    <citation type="submission" date="2024-09" db="EMBL/GenBank/DDBJ databases">
        <title>Genome sequencing and assembly of Phytophthora oleae, isolate VK10A, causative agent of rot of olive drupes.</title>
        <authorList>
            <person name="Conti Taguali S."/>
            <person name="Riolo M."/>
            <person name="La Spada F."/>
            <person name="Cacciola S.O."/>
            <person name="Dionisio G."/>
        </authorList>
    </citation>
    <scope>NUCLEOTIDE SEQUENCE [LARGE SCALE GENOMIC DNA]</scope>
    <source>
        <strain evidence="2 3">VK10A</strain>
    </source>
</reference>